<evidence type="ECO:0000313" key="8">
    <source>
        <dbReference type="Proteomes" id="UP000759537"/>
    </source>
</evidence>
<evidence type="ECO:0000256" key="2">
    <source>
        <dbReference type="ARBA" id="ARBA00022692"/>
    </source>
</evidence>
<dbReference type="EMBL" id="WHVB01000016">
    <property type="protein sequence ID" value="KAF8475296.1"/>
    <property type="molecule type" value="Genomic_DNA"/>
</dbReference>
<reference evidence="7" key="2">
    <citation type="journal article" date="2020" name="Nat. Commun.">
        <title>Large-scale genome sequencing of mycorrhizal fungi provides insights into the early evolution of symbiotic traits.</title>
        <authorList>
            <person name="Miyauchi S."/>
            <person name="Kiss E."/>
            <person name="Kuo A."/>
            <person name="Drula E."/>
            <person name="Kohler A."/>
            <person name="Sanchez-Garcia M."/>
            <person name="Morin E."/>
            <person name="Andreopoulos B."/>
            <person name="Barry K.W."/>
            <person name="Bonito G."/>
            <person name="Buee M."/>
            <person name="Carver A."/>
            <person name="Chen C."/>
            <person name="Cichocki N."/>
            <person name="Clum A."/>
            <person name="Culley D."/>
            <person name="Crous P.W."/>
            <person name="Fauchery L."/>
            <person name="Girlanda M."/>
            <person name="Hayes R.D."/>
            <person name="Keri Z."/>
            <person name="LaButti K."/>
            <person name="Lipzen A."/>
            <person name="Lombard V."/>
            <person name="Magnuson J."/>
            <person name="Maillard F."/>
            <person name="Murat C."/>
            <person name="Nolan M."/>
            <person name="Ohm R.A."/>
            <person name="Pangilinan J."/>
            <person name="Pereira M.F."/>
            <person name="Perotto S."/>
            <person name="Peter M."/>
            <person name="Pfister S."/>
            <person name="Riley R."/>
            <person name="Sitrit Y."/>
            <person name="Stielow J.B."/>
            <person name="Szollosi G."/>
            <person name="Zifcakova L."/>
            <person name="Stursova M."/>
            <person name="Spatafora J.W."/>
            <person name="Tedersoo L."/>
            <person name="Vaario L.M."/>
            <person name="Yamada A."/>
            <person name="Yan M."/>
            <person name="Wang P."/>
            <person name="Xu J."/>
            <person name="Bruns T."/>
            <person name="Baldrian P."/>
            <person name="Vilgalys R."/>
            <person name="Dunand C."/>
            <person name="Henrissat B."/>
            <person name="Grigoriev I.V."/>
            <person name="Hibbett D."/>
            <person name="Nagy L.G."/>
            <person name="Martin F.M."/>
        </authorList>
    </citation>
    <scope>NUCLEOTIDE SEQUENCE</scope>
    <source>
        <strain evidence="7">Prilba</strain>
    </source>
</reference>
<feature type="compositionally biased region" description="Polar residues" evidence="5">
    <location>
        <begin position="125"/>
        <end position="137"/>
    </location>
</feature>
<reference evidence="7" key="1">
    <citation type="submission" date="2019-10" db="EMBL/GenBank/DDBJ databases">
        <authorList>
            <consortium name="DOE Joint Genome Institute"/>
            <person name="Kuo A."/>
            <person name="Miyauchi S."/>
            <person name="Kiss E."/>
            <person name="Drula E."/>
            <person name="Kohler A."/>
            <person name="Sanchez-Garcia M."/>
            <person name="Andreopoulos B."/>
            <person name="Barry K.W."/>
            <person name="Bonito G."/>
            <person name="Buee M."/>
            <person name="Carver A."/>
            <person name="Chen C."/>
            <person name="Cichocki N."/>
            <person name="Clum A."/>
            <person name="Culley D."/>
            <person name="Crous P.W."/>
            <person name="Fauchery L."/>
            <person name="Girlanda M."/>
            <person name="Hayes R."/>
            <person name="Keri Z."/>
            <person name="LaButti K."/>
            <person name="Lipzen A."/>
            <person name="Lombard V."/>
            <person name="Magnuson J."/>
            <person name="Maillard F."/>
            <person name="Morin E."/>
            <person name="Murat C."/>
            <person name="Nolan M."/>
            <person name="Ohm R."/>
            <person name="Pangilinan J."/>
            <person name="Pereira M."/>
            <person name="Perotto S."/>
            <person name="Peter M."/>
            <person name="Riley R."/>
            <person name="Sitrit Y."/>
            <person name="Stielow B."/>
            <person name="Szollosi G."/>
            <person name="Zifcakova L."/>
            <person name="Stursova M."/>
            <person name="Spatafora J.W."/>
            <person name="Tedersoo L."/>
            <person name="Vaario L.-M."/>
            <person name="Yamada A."/>
            <person name="Yan M."/>
            <person name="Wang P."/>
            <person name="Xu J."/>
            <person name="Bruns T."/>
            <person name="Baldrian P."/>
            <person name="Vilgalys R."/>
            <person name="Henrissat B."/>
            <person name="Grigoriev I.V."/>
            <person name="Hibbett D."/>
            <person name="Nagy L.G."/>
            <person name="Martin F.M."/>
        </authorList>
    </citation>
    <scope>NUCLEOTIDE SEQUENCE</scope>
    <source>
        <strain evidence="7">Prilba</strain>
    </source>
</reference>
<evidence type="ECO:0000256" key="3">
    <source>
        <dbReference type="ARBA" id="ARBA00022989"/>
    </source>
</evidence>
<name>A0A9P5T5U4_9AGAM</name>
<dbReference type="Proteomes" id="UP000759537">
    <property type="component" value="Unassembled WGS sequence"/>
</dbReference>
<protein>
    <submittedName>
        <fullName evidence="7">Uncharacterized protein</fullName>
    </submittedName>
</protein>
<keyword evidence="3 6" id="KW-1133">Transmembrane helix</keyword>
<gene>
    <name evidence="7" type="ORF">DFH94DRAFT_695301</name>
</gene>
<feature type="compositionally biased region" description="Basic and acidic residues" evidence="5">
    <location>
        <begin position="525"/>
        <end position="541"/>
    </location>
</feature>
<dbReference type="AlphaFoldDB" id="A0A9P5T5U4"/>
<dbReference type="InterPro" id="IPR051694">
    <property type="entry name" value="Immunoregulatory_rcpt-like"/>
</dbReference>
<dbReference type="PANTHER" id="PTHR15549:SF30">
    <property type="entry name" value="MID2 DOMAIN-CONTAINING PROTEIN"/>
    <property type="match status" value="1"/>
</dbReference>
<dbReference type="PANTHER" id="PTHR15549">
    <property type="entry name" value="PAIRED IMMUNOGLOBULIN-LIKE TYPE 2 RECEPTOR"/>
    <property type="match status" value="1"/>
</dbReference>
<feature type="compositionally biased region" description="Acidic residues" evidence="5">
    <location>
        <begin position="547"/>
        <end position="556"/>
    </location>
</feature>
<evidence type="ECO:0000313" key="7">
    <source>
        <dbReference type="EMBL" id="KAF8475296.1"/>
    </source>
</evidence>
<dbReference type="GO" id="GO:0071944">
    <property type="term" value="C:cell periphery"/>
    <property type="evidence" value="ECO:0007669"/>
    <property type="project" value="UniProtKB-ARBA"/>
</dbReference>
<evidence type="ECO:0000256" key="6">
    <source>
        <dbReference type="SAM" id="Phobius"/>
    </source>
</evidence>
<sequence>MPHDPPRKQQRRHRIRVHRQGPNLLSALFSIDSTDVNQPAPTSIVDSPIATTVSVTSTNTPLSSATPSVVQPSTTSTPSLTSSSSSSTLTTLTTSTTPSTSSVISTTSTTTQPPPSSAPASTQTFFRTVSSQPAVNGTSSAHPSSTSSAVGGTSGGIIAGGIFAAILGCAGILFAVVYFLRKSRRREDEALAEEIWTRPDARRQSVMLPDEPGSVRPYNAMGAGSPRPPTMIERHLNSTPSSLSRQPTMPNMYSNNGYGNGYNATEYGQSSFYPGDIVTPTSANPFISPYSQDVMASPVSSNVPDYHVPPQPASPAVPPLALTRRSSSNTSQAAAVVRQNSIPGGPHSPMVTSPKNTNSHYVELSRSSVTPSQGMQYAEIAEQLHAPVSSVLAAVPEGPHGDAPGNRILNPQSDLPREDAPKESPFADSVVDASRELDIEVPLPTPIMFQQPRISSTPPTLPEIRVPERSFSPVASLELPVPLSARESPSPFSVEFSDVRSPPPAGLKFTSSPLATSTPAQAEHTIPREPKAEAETPKRPDTVYTLYDEDDAYGGF</sequence>
<feature type="compositionally biased region" description="Low complexity" evidence="5">
    <location>
        <begin position="138"/>
        <end position="151"/>
    </location>
</feature>
<keyword evidence="2 6" id="KW-0812">Transmembrane</keyword>
<feature type="transmembrane region" description="Helical" evidence="6">
    <location>
        <begin position="157"/>
        <end position="180"/>
    </location>
</feature>
<evidence type="ECO:0000256" key="4">
    <source>
        <dbReference type="ARBA" id="ARBA00023136"/>
    </source>
</evidence>
<keyword evidence="4 6" id="KW-0472">Membrane</keyword>
<organism evidence="7 8">
    <name type="scientific">Russula ochroleuca</name>
    <dbReference type="NCBI Taxonomy" id="152965"/>
    <lineage>
        <taxon>Eukaryota</taxon>
        <taxon>Fungi</taxon>
        <taxon>Dikarya</taxon>
        <taxon>Basidiomycota</taxon>
        <taxon>Agaricomycotina</taxon>
        <taxon>Agaricomycetes</taxon>
        <taxon>Russulales</taxon>
        <taxon>Russulaceae</taxon>
        <taxon>Russula</taxon>
    </lineage>
</organism>
<comment type="caution">
    <text evidence="7">The sequence shown here is derived from an EMBL/GenBank/DDBJ whole genome shotgun (WGS) entry which is preliminary data.</text>
</comment>
<feature type="region of interest" description="Disordered" evidence="5">
    <location>
        <begin position="494"/>
        <end position="556"/>
    </location>
</feature>
<dbReference type="GO" id="GO:0016020">
    <property type="term" value="C:membrane"/>
    <property type="evidence" value="ECO:0007669"/>
    <property type="project" value="UniProtKB-SubCell"/>
</dbReference>
<feature type="compositionally biased region" description="Polar residues" evidence="5">
    <location>
        <begin position="509"/>
        <end position="520"/>
    </location>
</feature>
<evidence type="ECO:0000256" key="5">
    <source>
        <dbReference type="SAM" id="MobiDB-lite"/>
    </source>
</evidence>
<proteinExistence type="predicted"/>
<dbReference type="OrthoDB" id="3263296at2759"/>
<feature type="region of interest" description="Disordered" evidence="5">
    <location>
        <begin position="57"/>
        <end position="151"/>
    </location>
</feature>
<feature type="region of interest" description="Disordered" evidence="5">
    <location>
        <begin position="397"/>
        <end position="426"/>
    </location>
</feature>
<feature type="compositionally biased region" description="Low complexity" evidence="5">
    <location>
        <begin position="63"/>
        <end position="111"/>
    </location>
</feature>
<comment type="subcellular location">
    <subcellularLocation>
        <location evidence="1">Membrane</location>
        <topology evidence="1">Single-pass membrane protein</topology>
    </subcellularLocation>
</comment>
<accession>A0A9P5T5U4</accession>
<evidence type="ECO:0000256" key="1">
    <source>
        <dbReference type="ARBA" id="ARBA00004167"/>
    </source>
</evidence>
<keyword evidence="8" id="KW-1185">Reference proteome</keyword>